<dbReference type="InterPro" id="IPR036249">
    <property type="entry name" value="Thioredoxin-like_sf"/>
</dbReference>
<dbReference type="EMBL" id="KE344683">
    <property type="protein sequence ID" value="EXB75649.1"/>
    <property type="molecule type" value="Genomic_DNA"/>
</dbReference>
<keyword evidence="1" id="KW-0175">Coiled coil</keyword>
<name>W9RG98_9ROSA</name>
<sequence length="358" mass="38758">MEVSQQLRCFSSKPSPPPFPAAERTSVKASFSAGIPTTRIRPSFTGMKTEFLDLGHLEYYHTPKPRPRLCVVTAKKKNDKEKVMASKKKKKTLKLLKALSQNLSVFSDVSQLQDHQESADVLLKHLEKLRAEEKELKVMKKQDKANLKAEQMAIMIDNDSSSSSSSSESSESSDSKCGEVIDMNRLRSQNAAQHYYDDSLSAAAQVAAVLAASLRSLPTANATEEERGSEDVTSLLLQKHEKESECRPTTSGCCSKRVDVCMGNKCKKSGSVALMEEFARQMGGEGAVVGCKCMGKCRSAPNVRVVNSTRVEGATDVCVRTAKNGNPLCLGVGLEDVSAIVASLVGEDTRDFGLAAAV</sequence>
<protein>
    <recommendedName>
        <fullName evidence="5">Diacylglycerol O-acyltransferase 3, cytosolic</fullName>
    </recommendedName>
</protein>
<evidence type="ECO:0000256" key="2">
    <source>
        <dbReference type="SAM" id="MobiDB-lite"/>
    </source>
</evidence>
<evidence type="ECO:0000313" key="3">
    <source>
        <dbReference type="EMBL" id="EXB75649.1"/>
    </source>
</evidence>
<dbReference type="Gene3D" id="3.40.30.10">
    <property type="entry name" value="Glutaredoxin"/>
    <property type="match status" value="1"/>
</dbReference>
<feature type="region of interest" description="Disordered" evidence="2">
    <location>
        <begin position="157"/>
        <end position="178"/>
    </location>
</feature>
<evidence type="ECO:0008006" key="5">
    <source>
        <dbReference type="Google" id="ProtNLM"/>
    </source>
</evidence>
<feature type="coiled-coil region" evidence="1">
    <location>
        <begin position="112"/>
        <end position="146"/>
    </location>
</feature>
<dbReference type="SUPFAM" id="SSF52833">
    <property type="entry name" value="Thioredoxin-like"/>
    <property type="match status" value="1"/>
</dbReference>
<dbReference type="AlphaFoldDB" id="W9RG98"/>
<evidence type="ECO:0000313" key="4">
    <source>
        <dbReference type="Proteomes" id="UP000030645"/>
    </source>
</evidence>
<accession>W9RG98</accession>
<feature type="compositionally biased region" description="Low complexity" evidence="2">
    <location>
        <begin position="159"/>
        <end position="172"/>
    </location>
</feature>
<gene>
    <name evidence="3" type="ORF">L484_026126</name>
</gene>
<organism evidence="3 4">
    <name type="scientific">Morus notabilis</name>
    <dbReference type="NCBI Taxonomy" id="981085"/>
    <lineage>
        <taxon>Eukaryota</taxon>
        <taxon>Viridiplantae</taxon>
        <taxon>Streptophyta</taxon>
        <taxon>Embryophyta</taxon>
        <taxon>Tracheophyta</taxon>
        <taxon>Spermatophyta</taxon>
        <taxon>Magnoliopsida</taxon>
        <taxon>eudicotyledons</taxon>
        <taxon>Gunneridae</taxon>
        <taxon>Pentapetalae</taxon>
        <taxon>rosids</taxon>
        <taxon>fabids</taxon>
        <taxon>Rosales</taxon>
        <taxon>Moraceae</taxon>
        <taxon>Moreae</taxon>
        <taxon>Morus</taxon>
    </lineage>
</organism>
<keyword evidence="4" id="KW-1185">Reference proteome</keyword>
<dbReference type="KEGG" id="mnt:21408794"/>
<proteinExistence type="predicted"/>
<evidence type="ECO:0000256" key="1">
    <source>
        <dbReference type="SAM" id="Coils"/>
    </source>
</evidence>
<dbReference type="Proteomes" id="UP000030645">
    <property type="component" value="Unassembled WGS sequence"/>
</dbReference>
<dbReference type="eggNOG" id="ENOG502SBWN">
    <property type="taxonomic scope" value="Eukaryota"/>
</dbReference>
<feature type="region of interest" description="Disordered" evidence="2">
    <location>
        <begin position="1"/>
        <end position="26"/>
    </location>
</feature>
<dbReference type="OrthoDB" id="913780at2759"/>
<dbReference type="STRING" id="981085.W9RG98"/>
<dbReference type="CDD" id="cd02980">
    <property type="entry name" value="TRX_Fd_family"/>
    <property type="match status" value="1"/>
</dbReference>
<reference evidence="4" key="1">
    <citation type="submission" date="2013-01" db="EMBL/GenBank/DDBJ databases">
        <title>Draft Genome Sequence of a Mulberry Tree, Morus notabilis C.K. Schneid.</title>
        <authorList>
            <person name="He N."/>
            <person name="Zhao S."/>
        </authorList>
    </citation>
    <scope>NUCLEOTIDE SEQUENCE</scope>
</reference>